<dbReference type="OrthoDB" id="7615137at2"/>
<sequence length="333" mass="38487">MATIHKRGSWQWQAKVRKKGIRASKTFETKAEAEDWASVIESEIVRGVYVDRSIAERTTFREVIERYIKEEAPRHKGGQSETLRLERFMRDEVALVDRTMAMLRVSDFEKYRDKRLEKIKPGSIKRELGLLQIVIEHVRRDMGLLENPVKDVKRPRVNDQRDVRLQPGEEQKLLEALDEGRNPWAKTAVILAIETAMRRGELLDLRWEHINLEKSVAHLPETKNGFKRDVPLSPRAKALLKEMPHSIAGRVLPLSPNALKKCFERARTKAGLEHVNFHDLRHEATSRLFEAGWNIMEVAAVTGHRDLQSLKRYTQLRAEDLAKKMSNGLSENA</sequence>
<dbReference type="Gene3D" id="1.10.443.10">
    <property type="entry name" value="Intergrase catalytic core"/>
    <property type="match status" value="1"/>
</dbReference>
<dbReference type="PANTHER" id="PTHR30349">
    <property type="entry name" value="PHAGE INTEGRASE-RELATED"/>
    <property type="match status" value="1"/>
</dbReference>
<evidence type="ECO:0000259" key="4">
    <source>
        <dbReference type="PROSITE" id="PS51898"/>
    </source>
</evidence>
<protein>
    <submittedName>
        <fullName evidence="5">Site-specific recombinase XerC</fullName>
    </submittedName>
</protein>
<dbReference type="InterPro" id="IPR002104">
    <property type="entry name" value="Integrase_catalytic"/>
</dbReference>
<dbReference type="SUPFAM" id="SSF56349">
    <property type="entry name" value="DNA breaking-rejoining enzymes"/>
    <property type="match status" value="1"/>
</dbReference>
<name>A0A1G6U596_9PROT</name>
<dbReference type="InterPro" id="IPR010998">
    <property type="entry name" value="Integrase_recombinase_N"/>
</dbReference>
<dbReference type="EMBL" id="FNAK01000001">
    <property type="protein sequence ID" value="SDD36394.1"/>
    <property type="molecule type" value="Genomic_DNA"/>
</dbReference>
<evidence type="ECO:0000313" key="6">
    <source>
        <dbReference type="Proteomes" id="UP000183685"/>
    </source>
</evidence>
<dbReference type="STRING" id="637679.GCA_001550055_00416"/>
<keyword evidence="3" id="KW-0233">DNA recombination</keyword>
<dbReference type="Proteomes" id="UP000183685">
    <property type="component" value="Unassembled WGS sequence"/>
</dbReference>
<dbReference type="InterPro" id="IPR050090">
    <property type="entry name" value="Tyrosine_recombinase_XerCD"/>
</dbReference>
<dbReference type="GO" id="GO:0006310">
    <property type="term" value="P:DNA recombination"/>
    <property type="evidence" value="ECO:0007669"/>
    <property type="project" value="UniProtKB-KW"/>
</dbReference>
<reference evidence="5 6" key="1">
    <citation type="submission" date="2016-10" db="EMBL/GenBank/DDBJ databases">
        <authorList>
            <person name="de Groot N.N."/>
        </authorList>
    </citation>
    <scope>NUCLEOTIDE SEQUENCE [LARGE SCALE GENOMIC DNA]</scope>
    <source>
        <strain evidence="5 6">CGMCC 1.9109</strain>
    </source>
</reference>
<evidence type="ECO:0000256" key="2">
    <source>
        <dbReference type="ARBA" id="ARBA00023125"/>
    </source>
</evidence>
<accession>A0A1G6U596</accession>
<dbReference type="InterPro" id="IPR011010">
    <property type="entry name" value="DNA_brk_join_enz"/>
</dbReference>
<dbReference type="GO" id="GO:0003677">
    <property type="term" value="F:DNA binding"/>
    <property type="evidence" value="ECO:0007669"/>
    <property type="project" value="UniProtKB-KW"/>
</dbReference>
<keyword evidence="6" id="KW-1185">Reference proteome</keyword>
<evidence type="ECO:0000313" key="5">
    <source>
        <dbReference type="EMBL" id="SDD36394.1"/>
    </source>
</evidence>
<dbReference type="RefSeq" id="WP_068308384.1">
    <property type="nucleotide sequence ID" value="NZ_FNAK01000001.1"/>
</dbReference>
<dbReference type="AlphaFoldDB" id="A0A1G6U596"/>
<dbReference type="GO" id="GO:0015074">
    <property type="term" value="P:DNA integration"/>
    <property type="evidence" value="ECO:0007669"/>
    <property type="project" value="UniProtKB-KW"/>
</dbReference>
<evidence type="ECO:0000256" key="1">
    <source>
        <dbReference type="ARBA" id="ARBA00022908"/>
    </source>
</evidence>
<keyword evidence="1" id="KW-0229">DNA integration</keyword>
<dbReference type="PROSITE" id="PS51898">
    <property type="entry name" value="TYR_RECOMBINASE"/>
    <property type="match status" value="1"/>
</dbReference>
<feature type="domain" description="Tyr recombinase" evidence="4">
    <location>
        <begin position="160"/>
        <end position="326"/>
    </location>
</feature>
<dbReference type="PANTHER" id="PTHR30349:SF94">
    <property type="entry name" value="INTEGRASE_RECOMBINASE HI_1414-RELATED"/>
    <property type="match status" value="1"/>
</dbReference>
<keyword evidence="2" id="KW-0238">DNA-binding</keyword>
<proteinExistence type="predicted"/>
<gene>
    <name evidence="5" type="ORF">SAMN04488071_0473</name>
</gene>
<organism evidence="5 6">
    <name type="scientific">Kordiimonas lacus</name>
    <dbReference type="NCBI Taxonomy" id="637679"/>
    <lineage>
        <taxon>Bacteria</taxon>
        <taxon>Pseudomonadati</taxon>
        <taxon>Pseudomonadota</taxon>
        <taxon>Alphaproteobacteria</taxon>
        <taxon>Kordiimonadales</taxon>
        <taxon>Kordiimonadaceae</taxon>
        <taxon>Kordiimonas</taxon>
    </lineage>
</organism>
<evidence type="ECO:0000256" key="3">
    <source>
        <dbReference type="ARBA" id="ARBA00023172"/>
    </source>
</evidence>
<dbReference type="Gene3D" id="1.10.150.130">
    <property type="match status" value="1"/>
</dbReference>
<dbReference type="InterPro" id="IPR013762">
    <property type="entry name" value="Integrase-like_cat_sf"/>
</dbReference>
<dbReference type="Pfam" id="PF00589">
    <property type="entry name" value="Phage_integrase"/>
    <property type="match status" value="1"/>
</dbReference>
<dbReference type="CDD" id="cd00796">
    <property type="entry name" value="INT_Rci_Hp1_C"/>
    <property type="match status" value="1"/>
</dbReference>